<evidence type="ECO:0000313" key="3">
    <source>
        <dbReference type="Proteomes" id="UP000237347"/>
    </source>
</evidence>
<accession>A0AAW0KX38</accession>
<dbReference type="PANTHER" id="PTHR13169">
    <property type="entry name" value="UBIQUITIN-LIKE PROTEIN 3 HCG-1 PROTEIN"/>
    <property type="match status" value="1"/>
</dbReference>
<protein>
    <submittedName>
        <fullName evidence="2">Membrane-anchored ubiquitin-fold protein 3</fullName>
    </submittedName>
</protein>
<dbReference type="Pfam" id="PF13881">
    <property type="entry name" value="Rad60-SLD_2"/>
    <property type="match status" value="1"/>
</dbReference>
<dbReference type="AlphaFoldDB" id="A0AAW0KX38"/>
<feature type="domain" description="UBL3-like ubiquitin" evidence="1">
    <location>
        <begin position="16"/>
        <end position="73"/>
    </location>
</feature>
<name>A0AAW0KX38_QUESU</name>
<dbReference type="PANTHER" id="PTHR13169:SF12">
    <property type="entry name" value="MEMBRANE-ANCHORED UBIQUITIN-FOLD PROTEIN"/>
    <property type="match status" value="1"/>
</dbReference>
<keyword evidence="3" id="KW-1185">Reference proteome</keyword>
<gene>
    <name evidence="2" type="primary">MUB3_0</name>
    <name evidence="2" type="ORF">CFP56_011920</name>
</gene>
<proteinExistence type="predicted"/>
<dbReference type="InterPro" id="IPR039540">
    <property type="entry name" value="UBL3-like_ubiquitin_dom"/>
</dbReference>
<dbReference type="SUPFAM" id="SSF54236">
    <property type="entry name" value="Ubiquitin-like"/>
    <property type="match status" value="1"/>
</dbReference>
<dbReference type="InterPro" id="IPR029071">
    <property type="entry name" value="Ubiquitin-like_domsf"/>
</dbReference>
<reference evidence="2 3" key="1">
    <citation type="journal article" date="2018" name="Sci. Data">
        <title>The draft genome sequence of cork oak.</title>
        <authorList>
            <person name="Ramos A.M."/>
            <person name="Usie A."/>
            <person name="Barbosa P."/>
            <person name="Barros P.M."/>
            <person name="Capote T."/>
            <person name="Chaves I."/>
            <person name="Simoes F."/>
            <person name="Abreu I."/>
            <person name="Carrasquinho I."/>
            <person name="Faro C."/>
            <person name="Guimaraes J.B."/>
            <person name="Mendonca D."/>
            <person name="Nobrega F."/>
            <person name="Rodrigues L."/>
            <person name="Saibo N.J.M."/>
            <person name="Varela M.C."/>
            <person name="Egas C."/>
            <person name="Matos J."/>
            <person name="Miguel C.M."/>
            <person name="Oliveira M.M."/>
            <person name="Ricardo C.P."/>
            <person name="Goncalves S."/>
        </authorList>
    </citation>
    <scope>NUCLEOTIDE SEQUENCE [LARGE SCALE GENOMIC DNA]</scope>
    <source>
        <strain evidence="3">cv. HL8</strain>
    </source>
</reference>
<organism evidence="2 3">
    <name type="scientific">Quercus suber</name>
    <name type="common">Cork oak</name>
    <dbReference type="NCBI Taxonomy" id="58331"/>
    <lineage>
        <taxon>Eukaryota</taxon>
        <taxon>Viridiplantae</taxon>
        <taxon>Streptophyta</taxon>
        <taxon>Embryophyta</taxon>
        <taxon>Tracheophyta</taxon>
        <taxon>Spermatophyta</taxon>
        <taxon>Magnoliopsida</taxon>
        <taxon>eudicotyledons</taxon>
        <taxon>Gunneridae</taxon>
        <taxon>Pentapetalae</taxon>
        <taxon>rosids</taxon>
        <taxon>fabids</taxon>
        <taxon>Fagales</taxon>
        <taxon>Fagaceae</taxon>
        <taxon>Quercus</taxon>
    </lineage>
</organism>
<dbReference type="EMBL" id="PKMF04000196">
    <property type="protein sequence ID" value="KAK7843834.1"/>
    <property type="molecule type" value="Genomic_DNA"/>
</dbReference>
<evidence type="ECO:0000313" key="2">
    <source>
        <dbReference type="EMBL" id="KAK7843834.1"/>
    </source>
</evidence>
<dbReference type="Proteomes" id="UP000237347">
    <property type="component" value="Unassembled WGS sequence"/>
</dbReference>
<sequence length="85" mass="9324">MGEGEETIELRFRIYDDKTVTPNSVNDVKLIHAGKILEDNKTLADSKITIGDLPGGVVTMHVVVQPPVAKKKTGICSFYFFITGD</sequence>
<dbReference type="InterPro" id="IPR040015">
    <property type="entry name" value="UBL3-like"/>
</dbReference>
<dbReference type="Gene3D" id="3.10.20.90">
    <property type="entry name" value="Phosphatidylinositol 3-kinase Catalytic Subunit, Chain A, domain 1"/>
    <property type="match status" value="1"/>
</dbReference>
<comment type="caution">
    <text evidence="2">The sequence shown here is derived from an EMBL/GenBank/DDBJ whole genome shotgun (WGS) entry which is preliminary data.</text>
</comment>
<evidence type="ECO:0000259" key="1">
    <source>
        <dbReference type="Pfam" id="PF13881"/>
    </source>
</evidence>